<reference evidence="3" key="1">
    <citation type="submission" date="2023-07" db="EMBL/GenBank/DDBJ databases">
        <title>Genomic Encyclopedia of Type Strains, Phase IV (KMG-IV): sequencing the most valuable type-strain genomes for metagenomic binning, comparative biology and taxonomic classification.</title>
        <authorList>
            <person name="Goeker M."/>
        </authorList>
    </citation>
    <scope>NUCLEOTIDE SEQUENCE</scope>
    <source>
        <strain evidence="3">DSM 26174</strain>
    </source>
</reference>
<dbReference type="Proteomes" id="UP001185092">
    <property type="component" value="Unassembled WGS sequence"/>
</dbReference>
<name>A0AAE3XQ22_9BACT</name>
<protein>
    <submittedName>
        <fullName evidence="3">Skp family chaperone for outer membrane proteins</fullName>
    </submittedName>
</protein>
<evidence type="ECO:0000313" key="4">
    <source>
        <dbReference type="Proteomes" id="UP001185092"/>
    </source>
</evidence>
<keyword evidence="4" id="KW-1185">Reference proteome</keyword>
<gene>
    <name evidence="3" type="ORF">HNQ88_003002</name>
</gene>
<keyword evidence="2" id="KW-0472">Membrane</keyword>
<evidence type="ECO:0000256" key="2">
    <source>
        <dbReference type="SAM" id="Phobius"/>
    </source>
</evidence>
<keyword evidence="2" id="KW-0812">Transmembrane</keyword>
<feature type="transmembrane region" description="Helical" evidence="2">
    <location>
        <begin position="7"/>
        <end position="29"/>
    </location>
</feature>
<feature type="transmembrane region" description="Helical" evidence="2">
    <location>
        <begin position="67"/>
        <end position="85"/>
    </location>
</feature>
<feature type="transmembrane region" description="Helical" evidence="2">
    <location>
        <begin position="41"/>
        <end position="60"/>
    </location>
</feature>
<organism evidence="3 4">
    <name type="scientific">Aureibacter tunicatorum</name>
    <dbReference type="NCBI Taxonomy" id="866807"/>
    <lineage>
        <taxon>Bacteria</taxon>
        <taxon>Pseudomonadati</taxon>
        <taxon>Bacteroidota</taxon>
        <taxon>Cytophagia</taxon>
        <taxon>Cytophagales</taxon>
        <taxon>Persicobacteraceae</taxon>
        <taxon>Aureibacter</taxon>
    </lineage>
</organism>
<evidence type="ECO:0000256" key="1">
    <source>
        <dbReference type="SAM" id="Coils"/>
    </source>
</evidence>
<dbReference type="AlphaFoldDB" id="A0AAE3XQ22"/>
<keyword evidence="1" id="KW-0175">Coiled coil</keyword>
<evidence type="ECO:0000313" key="3">
    <source>
        <dbReference type="EMBL" id="MDR6239954.1"/>
    </source>
</evidence>
<proteinExistence type="predicted"/>
<dbReference type="RefSeq" id="WP_309939767.1">
    <property type="nucleotide sequence ID" value="NZ_AP025305.1"/>
</dbReference>
<feature type="transmembrane region" description="Helical" evidence="2">
    <location>
        <begin position="97"/>
        <end position="115"/>
    </location>
</feature>
<accession>A0AAE3XQ22</accession>
<sequence length="233" mass="27047">MNFIKKHYLLIIIGLVMINNIEHLAYVHHDISRKLFGIEGSMIHSVIVVVIIELAIMAFVANGKKWFALLFTVLLFVLSMLYYDVRTFMILGNWEQLTASVVYSTLFTVSIYMFSEMYASKIETSRNVSETFRDGLEQDIRDLQAKLEETEAEKQEKDEEMDEQQKRFADTLSELEIVRQGIEAQYNKEKEEADKWREATTCGECGERFKSPFAKNAHKCKDAKLQDHIPQGQ</sequence>
<keyword evidence="2" id="KW-1133">Transmembrane helix</keyword>
<feature type="coiled-coil region" evidence="1">
    <location>
        <begin position="133"/>
        <end position="199"/>
    </location>
</feature>
<dbReference type="EMBL" id="JAVDQD010000003">
    <property type="protein sequence ID" value="MDR6239954.1"/>
    <property type="molecule type" value="Genomic_DNA"/>
</dbReference>
<comment type="caution">
    <text evidence="3">The sequence shown here is derived from an EMBL/GenBank/DDBJ whole genome shotgun (WGS) entry which is preliminary data.</text>
</comment>